<accession>A0A0D7B7P7</accession>
<dbReference type="InterPro" id="IPR029045">
    <property type="entry name" value="ClpP/crotonase-like_dom_sf"/>
</dbReference>
<dbReference type="InterPro" id="IPR001753">
    <property type="entry name" value="Enoyl-CoA_hydra/iso"/>
</dbReference>
<dbReference type="SUPFAM" id="SSF52096">
    <property type="entry name" value="ClpP/crotonase"/>
    <property type="match status" value="1"/>
</dbReference>
<dbReference type="GO" id="GO:0004165">
    <property type="term" value="F:delta(3)-delta(2)-enoyl-CoA isomerase activity"/>
    <property type="evidence" value="ECO:0007669"/>
    <property type="project" value="TreeGrafter"/>
</dbReference>
<dbReference type="Gene3D" id="3.90.226.10">
    <property type="entry name" value="2-enoyl-CoA Hydratase, Chain A, domain 1"/>
    <property type="match status" value="1"/>
</dbReference>
<dbReference type="PANTHER" id="PTHR11941:SF75">
    <property type="entry name" value="ENOYL-COA HYDRATASE_ISOMERASE FAMILY PROTEIN"/>
    <property type="match status" value="1"/>
</dbReference>
<dbReference type="AlphaFoldDB" id="A0A0D7B7P7"/>
<proteinExistence type="predicted"/>
<reference evidence="1 2" key="1">
    <citation type="journal article" date="2015" name="Fungal Genet. Biol.">
        <title>Evolution of novel wood decay mechanisms in Agaricales revealed by the genome sequences of Fistulina hepatica and Cylindrobasidium torrendii.</title>
        <authorList>
            <person name="Floudas D."/>
            <person name="Held B.W."/>
            <person name="Riley R."/>
            <person name="Nagy L.G."/>
            <person name="Koehler G."/>
            <person name="Ransdell A.S."/>
            <person name="Younus H."/>
            <person name="Chow J."/>
            <person name="Chiniquy J."/>
            <person name="Lipzen A."/>
            <person name="Tritt A."/>
            <person name="Sun H."/>
            <person name="Haridas S."/>
            <person name="LaButti K."/>
            <person name="Ohm R.A."/>
            <person name="Kues U."/>
            <person name="Blanchette R.A."/>
            <person name="Grigoriev I.V."/>
            <person name="Minto R.E."/>
            <person name="Hibbett D.S."/>
        </authorList>
    </citation>
    <scope>NUCLEOTIDE SEQUENCE [LARGE SCALE GENOMIC DNA]</scope>
    <source>
        <strain evidence="1 2">FP15055 ss-10</strain>
    </source>
</reference>
<sequence length="275" mass="29989">MSYPVKFSANASTITVTHPEEWLWVVELQNGNDNHLDKAMVEQGLQPALDVVEKDWRTQWRTSKKNKEKTGPPGALVFVGAGDKFFSNGLDYAGVIADLNFFPVTYDPFLARLLTFPIPTIAAINGHCMAGSMMLATACDYRVMTDGSSKRAFMCMNEVLFGAIWPLSFAALARAKFPGGQRLRKIAIEGHKFTPQEALADGLVDHIVAGDTNAVIAKAAEVGKAASASARGGTWGLIKADLFRDVLDTFRQQSRPMNPEIDNAAAERRLGLSKL</sequence>
<dbReference type="Proteomes" id="UP000054007">
    <property type="component" value="Unassembled WGS sequence"/>
</dbReference>
<protein>
    <submittedName>
        <fullName evidence="1">ClpP/crotonase</fullName>
    </submittedName>
</protein>
<dbReference type="CDD" id="cd06558">
    <property type="entry name" value="crotonase-like"/>
    <property type="match status" value="1"/>
</dbReference>
<dbReference type="GO" id="GO:0006635">
    <property type="term" value="P:fatty acid beta-oxidation"/>
    <property type="evidence" value="ECO:0007669"/>
    <property type="project" value="TreeGrafter"/>
</dbReference>
<dbReference type="Pfam" id="PF00378">
    <property type="entry name" value="ECH_1"/>
    <property type="match status" value="1"/>
</dbReference>
<dbReference type="EMBL" id="KN880551">
    <property type="protein sequence ID" value="KIY66522.1"/>
    <property type="molecule type" value="Genomic_DNA"/>
</dbReference>
<dbReference type="STRING" id="1314674.A0A0D7B7P7"/>
<name>A0A0D7B7P7_9AGAR</name>
<dbReference type="GO" id="GO:0005777">
    <property type="term" value="C:peroxisome"/>
    <property type="evidence" value="ECO:0007669"/>
    <property type="project" value="TreeGrafter"/>
</dbReference>
<evidence type="ECO:0000313" key="1">
    <source>
        <dbReference type="EMBL" id="KIY66522.1"/>
    </source>
</evidence>
<gene>
    <name evidence="1" type="ORF">CYLTODRAFT_491369</name>
</gene>
<evidence type="ECO:0000313" key="2">
    <source>
        <dbReference type="Proteomes" id="UP000054007"/>
    </source>
</evidence>
<keyword evidence="2" id="KW-1185">Reference proteome</keyword>
<dbReference type="OrthoDB" id="1696280at2759"/>
<organism evidence="1 2">
    <name type="scientific">Cylindrobasidium torrendii FP15055 ss-10</name>
    <dbReference type="NCBI Taxonomy" id="1314674"/>
    <lineage>
        <taxon>Eukaryota</taxon>
        <taxon>Fungi</taxon>
        <taxon>Dikarya</taxon>
        <taxon>Basidiomycota</taxon>
        <taxon>Agaricomycotina</taxon>
        <taxon>Agaricomycetes</taxon>
        <taxon>Agaricomycetidae</taxon>
        <taxon>Agaricales</taxon>
        <taxon>Marasmiineae</taxon>
        <taxon>Physalacriaceae</taxon>
        <taxon>Cylindrobasidium</taxon>
    </lineage>
</organism>
<dbReference type="PANTHER" id="PTHR11941">
    <property type="entry name" value="ENOYL-COA HYDRATASE-RELATED"/>
    <property type="match status" value="1"/>
</dbReference>